<feature type="compositionally biased region" description="Basic and acidic residues" evidence="1">
    <location>
        <begin position="824"/>
        <end position="836"/>
    </location>
</feature>
<organism evidence="2 3">
    <name type="scientific">Pilimelia anulata</name>
    <dbReference type="NCBI Taxonomy" id="53371"/>
    <lineage>
        <taxon>Bacteria</taxon>
        <taxon>Bacillati</taxon>
        <taxon>Actinomycetota</taxon>
        <taxon>Actinomycetes</taxon>
        <taxon>Micromonosporales</taxon>
        <taxon>Micromonosporaceae</taxon>
        <taxon>Pilimelia</taxon>
    </lineage>
</organism>
<accession>A0A8J3F8Y7</accession>
<proteinExistence type="predicted"/>
<feature type="region of interest" description="Disordered" evidence="1">
    <location>
        <begin position="1533"/>
        <end position="1555"/>
    </location>
</feature>
<sequence length="1555" mass="169951">MLAPTRLRLVNVGIERPRFADLIIDMRSNGQPDDTVIMLQNGGGKSTLNAMWLHAYEPERDKFLASLSIRHQGKAGKRKRFEHYIPVGSTTYVVCEHAIAGATEDLFGRAPRLVVGYAAWRDNEAQDRAMELFFCFQSTDALTFDTLPVRGADGQPVPHQDFLDHLLRAKQDDPTLQLAHTNHQGKWSAELASRGFDLEFLRQFLLQMNLDEGAADRIFTYKDSRSFLNSLINVLAEPRDFDTVAREVQRLGGKVSHRDVDLATQEFLATARRFTDPLAAAADRFKTQKDAREAALLKWASASSLVGRWIATADAAATHVSRAHDAATAAKENAQNEQRRLRGQQGALRAHCCKLEGEQAASEASQAVSEVAAARQGFLAAQAAVVIAERATAMSDRGHAQKLLDQKVCDAAPLRQQLAATAGVLADRLDTEIEVLAGKDGEARDQQQADAARVTELEQGTAGCIRQQAEAQQDLDRVAEELAGGRVLRGQLRSDGWLESGESAELALQRHERTATAARGNIVTREQRAATAEAAEVAATGRAEALQPELDTSTQAIAAAETTVSEWQRRTELLGKDVSESGLVEVDTVDLDEQADIIVNAIRSRVEAARADARTKAVRASQLERDVLALESSELLPPRPEVEDLVRQLQQQTNRGVMSGWTWLSSIPADTAVTLLRQCPELADGIVVAIEDDYAPVEAWLVQNSGSIAVSGPIVVAAVTSFMQPGTSRPHHVVLPDPALWSKSEGRDALHRVGAKLEAALAGRDAAETIITSGETLTRELERWITDIGAGSIGRLEDSIGQMASAHRELVEQRQAHLQEAKAARGEAVEHRRVAGEQRTTAAQAEEGVRQVRPLAEFDAADADRQERERDANLRLADARRRHGEHDDERRTIRERADELQEQRRSHALQERRLRDWLADARKFVATDSSEAGTPDPALADLPREALATRVHDLKGQYDGLVTDQDLRAKVTVADQRLDECTQRLAELGANAEQDGQARFDAAPHTALTDWRRAQDQAEQRCTQAAISQGAAEERKTAAAAALRRAQNEPGGRTVLEPAWQAATLEAANQNIEEIVRLLTEADDQVNRSRLALSDATAAKTRLAAFASTVKDRLAGALTAAARSLAAAGKLGSPVSLEDLEWDTPTDLDLTNPVAARLAWMNDALQDAAQATDPLKIAPGIERFTATDLETFVTQAVADIDNVDRHYRTAEDQVHSYAEKLRQCSLNAPHKAAGTVVGRLKSAPLDELIANATSNDYDVRQRLAAVSADLQNFSTELDHSVTVVSTTVETIRARIRTIANRSKLPTDDRLGVWSGQEFLKIHWSESSRDSRRKLIREALEAMIDHDADWQPETTGRKKSSTRTPAPLERLVEAITPNIRAEVLIPKVPFDGRHHPMEELAMRTSGGEGVTISVIIAALMLSMRSPSRKEQTFLIIDNIFAKVVEPSLLRLMRQVARGLRVQLILLTPSRDPHALSVFSNWVQLKVHVAGQQTLVAPAAMAAADIPRQLRREPLVAAPTATTVRDTTSAKVAITDPSLGTGETGDTGTAEGQATPQ</sequence>
<evidence type="ECO:0000313" key="3">
    <source>
        <dbReference type="Proteomes" id="UP000649739"/>
    </source>
</evidence>
<evidence type="ECO:0000313" key="2">
    <source>
        <dbReference type="EMBL" id="GGJ90526.1"/>
    </source>
</evidence>
<dbReference type="Proteomes" id="UP000649739">
    <property type="component" value="Unassembled WGS sequence"/>
</dbReference>
<reference evidence="2" key="1">
    <citation type="journal article" date="2014" name="Int. J. Syst. Evol. Microbiol.">
        <title>Complete genome sequence of Corynebacterium casei LMG S-19264T (=DSM 44701T), isolated from a smear-ripened cheese.</title>
        <authorList>
            <consortium name="US DOE Joint Genome Institute (JGI-PGF)"/>
            <person name="Walter F."/>
            <person name="Albersmeier A."/>
            <person name="Kalinowski J."/>
            <person name="Ruckert C."/>
        </authorList>
    </citation>
    <scope>NUCLEOTIDE SEQUENCE</scope>
    <source>
        <strain evidence="2">JCM 3090</strain>
    </source>
</reference>
<dbReference type="RefSeq" id="WP_189169808.1">
    <property type="nucleotide sequence ID" value="NZ_BMQB01000003.1"/>
</dbReference>
<evidence type="ECO:0000256" key="1">
    <source>
        <dbReference type="SAM" id="MobiDB-lite"/>
    </source>
</evidence>
<dbReference type="EMBL" id="BMQB01000003">
    <property type="protein sequence ID" value="GGJ90526.1"/>
    <property type="molecule type" value="Genomic_DNA"/>
</dbReference>
<reference evidence="2" key="2">
    <citation type="submission" date="2020-09" db="EMBL/GenBank/DDBJ databases">
        <authorList>
            <person name="Sun Q."/>
            <person name="Ohkuma M."/>
        </authorList>
    </citation>
    <scope>NUCLEOTIDE SEQUENCE</scope>
    <source>
        <strain evidence="2">JCM 3090</strain>
    </source>
</reference>
<feature type="region of interest" description="Disordered" evidence="1">
    <location>
        <begin position="824"/>
        <end position="908"/>
    </location>
</feature>
<gene>
    <name evidence="2" type="ORF">GCM10010123_20450</name>
</gene>
<keyword evidence="3" id="KW-1185">Reference proteome</keyword>
<feature type="compositionally biased region" description="Basic and acidic residues" evidence="1">
    <location>
        <begin position="862"/>
        <end position="908"/>
    </location>
</feature>
<feature type="compositionally biased region" description="Low complexity" evidence="1">
    <location>
        <begin position="1538"/>
        <end position="1555"/>
    </location>
</feature>
<comment type="caution">
    <text evidence="2">The sequence shown here is derived from an EMBL/GenBank/DDBJ whole genome shotgun (WGS) entry which is preliminary data.</text>
</comment>
<protein>
    <submittedName>
        <fullName evidence="2">Uncharacterized protein</fullName>
    </submittedName>
</protein>
<name>A0A8J3F8Y7_9ACTN</name>